<feature type="compositionally biased region" description="Polar residues" evidence="7">
    <location>
        <begin position="668"/>
        <end position="685"/>
    </location>
</feature>
<dbReference type="HOGENOM" id="CLU_012488_1_0_1"/>
<gene>
    <name evidence="9" type="ORF">FOMPIDRAFT_1037724</name>
</gene>
<evidence type="ECO:0000259" key="8">
    <source>
        <dbReference type="Pfam" id="PF16528"/>
    </source>
</evidence>
<dbReference type="GO" id="GO:0000145">
    <property type="term" value="C:exocyst"/>
    <property type="evidence" value="ECO:0007669"/>
    <property type="project" value="InterPro"/>
</dbReference>
<dbReference type="SUPFAM" id="SSF50729">
    <property type="entry name" value="PH domain-like"/>
    <property type="match status" value="1"/>
</dbReference>
<dbReference type="GO" id="GO:0006893">
    <property type="term" value="P:Golgi to plasma membrane transport"/>
    <property type="evidence" value="ECO:0007669"/>
    <property type="project" value="TreeGrafter"/>
</dbReference>
<comment type="subcellular location">
    <subcellularLocation>
        <location evidence="1">Cytoplasmic vesicle</location>
        <location evidence="1">Secretory vesicle</location>
    </subcellularLocation>
</comment>
<dbReference type="InterPro" id="IPR042561">
    <property type="entry name" value="Exo84_C_1"/>
</dbReference>
<dbReference type="EMBL" id="KE504172">
    <property type="protein sequence ID" value="EPS97806.1"/>
    <property type="molecule type" value="Genomic_DNA"/>
</dbReference>
<feature type="compositionally biased region" description="Pro residues" evidence="7">
    <location>
        <begin position="648"/>
        <end position="667"/>
    </location>
</feature>
<dbReference type="InterPro" id="IPR016159">
    <property type="entry name" value="Cullin_repeat-like_dom_sf"/>
</dbReference>
<feature type="region of interest" description="Disordered" evidence="7">
    <location>
        <begin position="1"/>
        <end position="90"/>
    </location>
</feature>
<dbReference type="FunCoup" id="S8DXP4">
    <property type="interactions" value="28"/>
</dbReference>
<dbReference type="InterPro" id="IPR033961">
    <property type="entry name" value="Exo84"/>
</dbReference>
<keyword evidence="10" id="KW-1185">Reference proteome</keyword>
<comment type="similarity">
    <text evidence="2">Belongs to the EXO84 family.</text>
</comment>
<keyword evidence="5" id="KW-0268">Exocytosis</keyword>
<proteinExistence type="inferred from homology"/>
<accession>S8DXP4</accession>
<evidence type="ECO:0000256" key="1">
    <source>
        <dbReference type="ARBA" id="ARBA00004398"/>
    </source>
</evidence>
<dbReference type="Proteomes" id="UP000015241">
    <property type="component" value="Unassembled WGS sequence"/>
</dbReference>
<evidence type="ECO:0000256" key="3">
    <source>
        <dbReference type="ARBA" id="ARBA00021269"/>
    </source>
</evidence>
<dbReference type="Gene3D" id="1.20.58.1210">
    <property type="entry name" value="Exo84p, N-terminal helical domain"/>
    <property type="match status" value="1"/>
</dbReference>
<sequence length="762" mass="85462">MQASLRQRRPSESQRLQKAPSKRMAQGLRDAGRRGTRVDEKMKRRMSARFAEISSPTDALVPDVPSLPIGSATSQSNFSQKGSAAPTITPREDPWVADLRLLDVDEFDSDTYLKTKMANSTEAELKTLRSSLREQQDGVRKDLQQDVFQNYTEFVQISKEVSVIENEMLEFKECLSEWKNMPSLLHVEESASAAERRRNVRSSIADLRVLYANQMQTLHQQIEGSSKFVPTTPGRHVVSEMDNILALNAATYKVDHPVRFVVLDDAVLVARIRRRRNNVESDRLVAERCWPLNEMLVLDTKDTATMSNVFKIRHGKETHVFRTEAAGDKKHLLSQFRQVAEELSAKRRKEREAEHGRRKTLYTADRSSMAFNVESMPPVPTWMADIVGQTDMGASAKEKAERDARWIGDYCDELTVSIALREWEKAVGLVEKGDAHLQEIPSLAARLTPLRNQLTAALLQFLTQPTNRKSAVTRLIALLVRLKAGPAARNTFLQSREDLIRKRVRMIRFDGHVGTYVGDLAVVVFTGIKHTADWFLSSFRENEVASFFIGWAKKQVEFYTEVFRKQVYSSDADRQTIEEAIRITQSQSRRSLEEYGIDFRFLLDKLLLAEPQDNTVPHLPPFKSHRGISHEPIYTPSSTPTRSRSPAVLPPPAPAPASDVPPVPPLPQITTTSPGATSYPRSNPASPTPRTPQSARIAAPSPRSPSAGSPRAPSRTRPEGLLGESRRNQPSPAPPPRSRDRPGSAAGHRPPPVAVPRRDGMI</sequence>
<feature type="domain" description="Exocyst component Exo84 C-terminal" evidence="8">
    <location>
        <begin position="405"/>
        <end position="599"/>
    </location>
</feature>
<dbReference type="InterPro" id="IPR042560">
    <property type="entry name" value="Exo84_C_2"/>
</dbReference>
<feature type="compositionally biased region" description="Low complexity" evidence="7">
    <location>
        <begin position="694"/>
        <end position="715"/>
    </location>
</feature>
<dbReference type="Pfam" id="PF25345">
    <property type="entry name" value="PH_EXO84"/>
    <property type="match status" value="1"/>
</dbReference>
<evidence type="ECO:0000256" key="6">
    <source>
        <dbReference type="ARBA" id="ARBA00022927"/>
    </source>
</evidence>
<dbReference type="GO" id="GO:0006887">
    <property type="term" value="P:exocytosis"/>
    <property type="evidence" value="ECO:0007669"/>
    <property type="project" value="UniProtKB-KW"/>
</dbReference>
<dbReference type="Gene3D" id="1.20.58.1220">
    <property type="entry name" value="Exo84p, C-terminal helical domain"/>
    <property type="match status" value="1"/>
</dbReference>
<feature type="compositionally biased region" description="Basic and acidic residues" evidence="7">
    <location>
        <begin position="30"/>
        <end position="42"/>
    </location>
</feature>
<dbReference type="GO" id="GO:0015031">
    <property type="term" value="P:protein transport"/>
    <property type="evidence" value="ECO:0007669"/>
    <property type="project" value="UniProtKB-KW"/>
</dbReference>
<evidence type="ECO:0000256" key="4">
    <source>
        <dbReference type="ARBA" id="ARBA00022448"/>
    </source>
</evidence>
<evidence type="ECO:0000256" key="7">
    <source>
        <dbReference type="SAM" id="MobiDB-lite"/>
    </source>
</evidence>
<dbReference type="eggNOG" id="KOG2215">
    <property type="taxonomic scope" value="Eukaryota"/>
</dbReference>
<dbReference type="Pfam" id="PF16528">
    <property type="entry name" value="Exo84_C"/>
    <property type="match status" value="1"/>
</dbReference>
<dbReference type="InParanoid" id="S8DXP4"/>
<evidence type="ECO:0000256" key="2">
    <source>
        <dbReference type="ARBA" id="ARBA00007210"/>
    </source>
</evidence>
<evidence type="ECO:0000256" key="5">
    <source>
        <dbReference type="ARBA" id="ARBA00022483"/>
    </source>
</evidence>
<keyword evidence="4" id="KW-0813">Transport</keyword>
<feature type="compositionally biased region" description="Low complexity" evidence="7">
    <location>
        <begin position="635"/>
        <end position="647"/>
    </location>
</feature>
<dbReference type="STRING" id="743788.S8DXP4"/>
<evidence type="ECO:0000313" key="9">
    <source>
        <dbReference type="EMBL" id="EPS97806.1"/>
    </source>
</evidence>
<feature type="region of interest" description="Disordered" evidence="7">
    <location>
        <begin position="617"/>
        <end position="762"/>
    </location>
</feature>
<dbReference type="InterPro" id="IPR032403">
    <property type="entry name" value="Exo84_C"/>
</dbReference>
<organism evidence="9 10">
    <name type="scientific">Fomitopsis schrenkii</name>
    <name type="common">Brown rot fungus</name>
    <dbReference type="NCBI Taxonomy" id="2126942"/>
    <lineage>
        <taxon>Eukaryota</taxon>
        <taxon>Fungi</taxon>
        <taxon>Dikarya</taxon>
        <taxon>Basidiomycota</taxon>
        <taxon>Agaricomycotina</taxon>
        <taxon>Agaricomycetes</taxon>
        <taxon>Polyporales</taxon>
        <taxon>Fomitopsis</taxon>
    </lineage>
</organism>
<dbReference type="OrthoDB" id="642193at2759"/>
<dbReference type="AlphaFoldDB" id="S8DXP4"/>
<reference evidence="9 10" key="1">
    <citation type="journal article" date="2012" name="Science">
        <title>The Paleozoic origin of enzymatic lignin decomposition reconstructed from 31 fungal genomes.</title>
        <authorList>
            <person name="Floudas D."/>
            <person name="Binder M."/>
            <person name="Riley R."/>
            <person name="Barry K."/>
            <person name="Blanchette R.A."/>
            <person name="Henrissat B."/>
            <person name="Martinez A.T."/>
            <person name="Otillar R."/>
            <person name="Spatafora J.W."/>
            <person name="Yadav J.S."/>
            <person name="Aerts A."/>
            <person name="Benoit I."/>
            <person name="Boyd A."/>
            <person name="Carlson A."/>
            <person name="Copeland A."/>
            <person name="Coutinho P.M."/>
            <person name="de Vries R.P."/>
            <person name="Ferreira P."/>
            <person name="Findley K."/>
            <person name="Foster B."/>
            <person name="Gaskell J."/>
            <person name="Glotzer D."/>
            <person name="Gorecki P."/>
            <person name="Heitman J."/>
            <person name="Hesse C."/>
            <person name="Hori C."/>
            <person name="Igarashi K."/>
            <person name="Jurgens J.A."/>
            <person name="Kallen N."/>
            <person name="Kersten P."/>
            <person name="Kohler A."/>
            <person name="Kuees U."/>
            <person name="Kumar T.K.A."/>
            <person name="Kuo A."/>
            <person name="LaButti K."/>
            <person name="Larrondo L.F."/>
            <person name="Lindquist E."/>
            <person name="Ling A."/>
            <person name="Lombard V."/>
            <person name="Lucas S."/>
            <person name="Lundell T."/>
            <person name="Martin R."/>
            <person name="McLaughlin D.J."/>
            <person name="Morgenstern I."/>
            <person name="Morin E."/>
            <person name="Murat C."/>
            <person name="Nagy L.G."/>
            <person name="Nolan M."/>
            <person name="Ohm R.A."/>
            <person name="Patyshakuliyeva A."/>
            <person name="Rokas A."/>
            <person name="Ruiz-Duenas F.J."/>
            <person name="Sabat G."/>
            <person name="Salamov A."/>
            <person name="Samejima M."/>
            <person name="Schmutz J."/>
            <person name="Slot J.C."/>
            <person name="St John F."/>
            <person name="Stenlid J."/>
            <person name="Sun H."/>
            <person name="Sun S."/>
            <person name="Syed K."/>
            <person name="Tsang A."/>
            <person name="Wiebenga A."/>
            <person name="Young D."/>
            <person name="Pisabarro A."/>
            <person name="Eastwood D.C."/>
            <person name="Martin F."/>
            <person name="Cullen D."/>
            <person name="Grigoriev I.V."/>
            <person name="Hibbett D.S."/>
        </authorList>
    </citation>
    <scope>NUCLEOTIDE SEQUENCE</scope>
    <source>
        <strain evidence="10">FP-58527</strain>
    </source>
</reference>
<dbReference type="Pfam" id="PF08700">
    <property type="entry name" value="VPS51_Exo84_N"/>
    <property type="match status" value="1"/>
</dbReference>
<keyword evidence="6" id="KW-0653">Protein transport</keyword>
<dbReference type="SUPFAM" id="SSF74788">
    <property type="entry name" value="Cullin repeat-like"/>
    <property type="match status" value="1"/>
</dbReference>
<dbReference type="Gene3D" id="2.30.29.30">
    <property type="entry name" value="Pleckstrin-homology domain (PH domain)/Phosphotyrosine-binding domain (PTB)"/>
    <property type="match status" value="1"/>
</dbReference>
<dbReference type="GO" id="GO:0030133">
    <property type="term" value="C:transport vesicle"/>
    <property type="evidence" value="ECO:0007669"/>
    <property type="project" value="UniProtKB-SubCell"/>
</dbReference>
<dbReference type="PANTHER" id="PTHR21426:SF12">
    <property type="entry name" value="EXOCYST COMPLEX COMPONENT 8"/>
    <property type="match status" value="1"/>
</dbReference>
<protein>
    <recommendedName>
        <fullName evidence="3">Exocyst complex component EXO84</fullName>
    </recommendedName>
</protein>
<dbReference type="InterPro" id="IPR011993">
    <property type="entry name" value="PH-like_dom_sf"/>
</dbReference>
<feature type="compositionally biased region" description="Polar residues" evidence="7">
    <location>
        <begin position="71"/>
        <end position="82"/>
    </location>
</feature>
<name>S8DXP4_FOMSC</name>
<evidence type="ECO:0000313" key="10">
    <source>
        <dbReference type="Proteomes" id="UP000015241"/>
    </source>
</evidence>
<dbReference type="PANTHER" id="PTHR21426">
    <property type="entry name" value="EXOCYST COMPLEX COMPONENT 8"/>
    <property type="match status" value="1"/>
</dbReference>